<comment type="caution">
    <text evidence="2">The sequence shown here is derived from an EMBL/GenBank/DDBJ whole genome shotgun (WGS) entry which is preliminary data.</text>
</comment>
<proteinExistence type="predicted"/>
<accession>A0A937IDF3</accession>
<feature type="region of interest" description="Disordered" evidence="1">
    <location>
        <begin position="39"/>
        <end position="64"/>
    </location>
</feature>
<feature type="compositionally biased region" description="Basic and acidic residues" evidence="1">
    <location>
        <begin position="48"/>
        <end position="64"/>
    </location>
</feature>
<evidence type="ECO:0000313" key="2">
    <source>
        <dbReference type="EMBL" id="MBL6818524.1"/>
    </source>
</evidence>
<dbReference type="EMBL" id="JADHQD010000022">
    <property type="protein sequence ID" value="MBL6818524.1"/>
    <property type="molecule type" value="Genomic_DNA"/>
</dbReference>
<dbReference type="AlphaFoldDB" id="A0A937IDF3"/>
<sequence>MVKRNLREHFEEGWNKLFGKEEDKSKLRTQSLYRARQSKINLNAGTPHDWEDLKKYQEEEKNNE</sequence>
<dbReference type="Proteomes" id="UP000711391">
    <property type="component" value="Unassembled WGS sequence"/>
</dbReference>
<evidence type="ECO:0000256" key="1">
    <source>
        <dbReference type="SAM" id="MobiDB-lite"/>
    </source>
</evidence>
<organism evidence="2 3">
    <name type="scientific">SAR86 cluster bacterium</name>
    <dbReference type="NCBI Taxonomy" id="2030880"/>
    <lineage>
        <taxon>Bacteria</taxon>
        <taxon>Pseudomonadati</taxon>
        <taxon>Pseudomonadota</taxon>
        <taxon>Gammaproteobacteria</taxon>
        <taxon>SAR86 cluster</taxon>
    </lineage>
</organism>
<gene>
    <name evidence="2" type="ORF">ISQ64_03870</name>
</gene>
<reference evidence="2" key="1">
    <citation type="submission" date="2020-10" db="EMBL/GenBank/DDBJ databases">
        <title>Microbiome of the Black Sea water column analyzed by genome centric metagenomics.</title>
        <authorList>
            <person name="Cabello-Yeves P.J."/>
            <person name="Callieri C."/>
            <person name="Picazo A."/>
            <person name="Mehrshad M."/>
            <person name="Haro-Moreno J.M."/>
            <person name="Roda-Garcia J."/>
            <person name="Dzembekova N."/>
            <person name="Slabakova V."/>
            <person name="Slabakova N."/>
            <person name="Moncheva S."/>
            <person name="Rodriguez-Valera F."/>
        </authorList>
    </citation>
    <scope>NUCLEOTIDE SEQUENCE</scope>
    <source>
        <strain evidence="2">BS307-5m-G50</strain>
    </source>
</reference>
<name>A0A937IDF3_9GAMM</name>
<evidence type="ECO:0000313" key="3">
    <source>
        <dbReference type="Proteomes" id="UP000711391"/>
    </source>
</evidence>
<protein>
    <submittedName>
        <fullName evidence="2">Uncharacterized protein</fullName>
    </submittedName>
</protein>